<evidence type="ECO:0000256" key="8">
    <source>
        <dbReference type="ARBA" id="ARBA00038436"/>
    </source>
</evidence>
<feature type="domain" description="Tripartite ATP-independent periplasmic transporters DctQ component" evidence="10">
    <location>
        <begin position="23"/>
        <end position="153"/>
    </location>
</feature>
<keyword evidence="3" id="KW-1003">Cell membrane</keyword>
<feature type="transmembrane region" description="Helical" evidence="9">
    <location>
        <begin position="127"/>
        <end position="146"/>
    </location>
</feature>
<gene>
    <name evidence="11" type="ORF">ACFSCZ_14265</name>
</gene>
<keyword evidence="4" id="KW-0997">Cell inner membrane</keyword>
<evidence type="ECO:0000256" key="7">
    <source>
        <dbReference type="ARBA" id="ARBA00023136"/>
    </source>
</evidence>
<keyword evidence="7 9" id="KW-0472">Membrane</keyword>
<comment type="caution">
    <text evidence="11">The sequence shown here is derived from an EMBL/GenBank/DDBJ whole genome shotgun (WGS) entry which is preliminary data.</text>
</comment>
<dbReference type="PANTHER" id="PTHR35011:SF2">
    <property type="entry name" value="2,3-DIKETO-L-GULONATE TRAP TRANSPORTER SMALL PERMEASE PROTEIN YIAM"/>
    <property type="match status" value="1"/>
</dbReference>
<dbReference type="EMBL" id="JBHUEO010000048">
    <property type="protein sequence ID" value="MFD1707887.1"/>
    <property type="molecule type" value="Genomic_DNA"/>
</dbReference>
<evidence type="ECO:0000313" key="12">
    <source>
        <dbReference type="Proteomes" id="UP001597301"/>
    </source>
</evidence>
<dbReference type="InterPro" id="IPR055348">
    <property type="entry name" value="DctQ"/>
</dbReference>
<evidence type="ECO:0000256" key="3">
    <source>
        <dbReference type="ARBA" id="ARBA00022475"/>
    </source>
</evidence>
<sequence length="159" mass="18096">MKPHLHVLNKIEEYFIGIGILIITLILFLNVVLRYVFNSSIEWAEEFTRYGVVWITFVGSSVCIYKGAHLGIDSLTTYLEKKGYTFHTIIIHAVALIFSLLFLFFSFNITMQVYESGQISPNLGIPMVYVYAAMPVGGALMSIRFIQQLLEGFSKRKEA</sequence>
<evidence type="ECO:0000256" key="2">
    <source>
        <dbReference type="ARBA" id="ARBA00022448"/>
    </source>
</evidence>
<dbReference type="InterPro" id="IPR007387">
    <property type="entry name" value="TRAP_DctQ"/>
</dbReference>
<reference evidence="12" key="1">
    <citation type="journal article" date="2019" name="Int. J. Syst. Evol. Microbiol.">
        <title>The Global Catalogue of Microorganisms (GCM) 10K type strain sequencing project: providing services to taxonomists for standard genome sequencing and annotation.</title>
        <authorList>
            <consortium name="The Broad Institute Genomics Platform"/>
            <consortium name="The Broad Institute Genome Sequencing Center for Infectious Disease"/>
            <person name="Wu L."/>
            <person name="Ma J."/>
        </authorList>
    </citation>
    <scope>NUCLEOTIDE SEQUENCE [LARGE SCALE GENOMIC DNA]</scope>
    <source>
        <strain evidence="12">CGMCC 1.12295</strain>
    </source>
</reference>
<dbReference type="Pfam" id="PF04290">
    <property type="entry name" value="DctQ"/>
    <property type="match status" value="1"/>
</dbReference>
<evidence type="ECO:0000256" key="9">
    <source>
        <dbReference type="SAM" id="Phobius"/>
    </source>
</evidence>
<proteinExistence type="inferred from homology"/>
<evidence type="ECO:0000256" key="5">
    <source>
        <dbReference type="ARBA" id="ARBA00022692"/>
    </source>
</evidence>
<protein>
    <submittedName>
        <fullName evidence="11">TRAP transporter small permease</fullName>
    </submittedName>
</protein>
<comment type="similarity">
    <text evidence="8">Belongs to the TRAP transporter small permease family.</text>
</comment>
<organism evidence="11 12">
    <name type="scientific">Siminovitchia sediminis</name>
    <dbReference type="NCBI Taxonomy" id="1274353"/>
    <lineage>
        <taxon>Bacteria</taxon>
        <taxon>Bacillati</taxon>
        <taxon>Bacillota</taxon>
        <taxon>Bacilli</taxon>
        <taxon>Bacillales</taxon>
        <taxon>Bacillaceae</taxon>
        <taxon>Siminovitchia</taxon>
    </lineage>
</organism>
<evidence type="ECO:0000259" key="10">
    <source>
        <dbReference type="Pfam" id="PF04290"/>
    </source>
</evidence>
<evidence type="ECO:0000256" key="6">
    <source>
        <dbReference type="ARBA" id="ARBA00022989"/>
    </source>
</evidence>
<feature type="transmembrane region" description="Helical" evidence="9">
    <location>
        <begin position="49"/>
        <end position="68"/>
    </location>
</feature>
<feature type="transmembrane region" description="Helical" evidence="9">
    <location>
        <begin position="89"/>
        <end position="107"/>
    </location>
</feature>
<evidence type="ECO:0000256" key="1">
    <source>
        <dbReference type="ARBA" id="ARBA00004429"/>
    </source>
</evidence>
<dbReference type="RefSeq" id="WP_380774740.1">
    <property type="nucleotide sequence ID" value="NZ_JBHUEO010000048.1"/>
</dbReference>
<evidence type="ECO:0000256" key="4">
    <source>
        <dbReference type="ARBA" id="ARBA00022519"/>
    </source>
</evidence>
<evidence type="ECO:0000313" key="11">
    <source>
        <dbReference type="EMBL" id="MFD1707887.1"/>
    </source>
</evidence>
<keyword evidence="5 9" id="KW-0812">Transmembrane</keyword>
<keyword evidence="12" id="KW-1185">Reference proteome</keyword>
<keyword evidence="6 9" id="KW-1133">Transmembrane helix</keyword>
<dbReference type="Proteomes" id="UP001597301">
    <property type="component" value="Unassembled WGS sequence"/>
</dbReference>
<name>A0ABW4KIZ1_9BACI</name>
<comment type="subcellular location">
    <subcellularLocation>
        <location evidence="1">Cell inner membrane</location>
        <topology evidence="1">Multi-pass membrane protein</topology>
    </subcellularLocation>
</comment>
<keyword evidence="2" id="KW-0813">Transport</keyword>
<accession>A0ABW4KIZ1</accession>
<dbReference type="PANTHER" id="PTHR35011">
    <property type="entry name" value="2,3-DIKETO-L-GULONATE TRAP TRANSPORTER SMALL PERMEASE PROTEIN YIAM"/>
    <property type="match status" value="1"/>
</dbReference>
<feature type="transmembrane region" description="Helical" evidence="9">
    <location>
        <begin position="14"/>
        <end position="37"/>
    </location>
</feature>